<evidence type="ECO:0000313" key="3">
    <source>
        <dbReference type="EMBL" id="MBD1429762.1"/>
    </source>
</evidence>
<dbReference type="CDD" id="cd03794">
    <property type="entry name" value="GT4_WbuB-like"/>
    <property type="match status" value="1"/>
</dbReference>
<dbReference type="EMBL" id="JACOIJ010000015">
    <property type="protein sequence ID" value="MBD1429762.1"/>
    <property type="molecule type" value="Genomic_DNA"/>
</dbReference>
<protein>
    <submittedName>
        <fullName evidence="3">Glycosyltransferase family 4 protein</fullName>
    </submittedName>
</protein>
<evidence type="ECO:0000259" key="2">
    <source>
        <dbReference type="Pfam" id="PF13579"/>
    </source>
</evidence>
<gene>
    <name evidence="3" type="ORF">H8B04_09280</name>
</gene>
<reference evidence="3 4" key="1">
    <citation type="submission" date="2020-08" db="EMBL/GenBank/DDBJ databases">
        <title>Sphingobacterium sp. DN04309 isolated from aquaculture water.</title>
        <authorList>
            <person name="Zhang M."/>
        </authorList>
    </citation>
    <scope>NUCLEOTIDE SEQUENCE [LARGE SCALE GENOMIC DNA]</scope>
    <source>
        <strain evidence="3 4">DN04309</strain>
    </source>
</reference>
<organism evidence="3 4">
    <name type="scientific">Sphingobacterium litopenaei</name>
    <dbReference type="NCBI Taxonomy" id="2763500"/>
    <lineage>
        <taxon>Bacteria</taxon>
        <taxon>Pseudomonadati</taxon>
        <taxon>Bacteroidota</taxon>
        <taxon>Sphingobacteriia</taxon>
        <taxon>Sphingobacteriales</taxon>
        <taxon>Sphingobacteriaceae</taxon>
        <taxon>Sphingobacterium</taxon>
    </lineage>
</organism>
<name>A0ABR7YEL5_9SPHI</name>
<evidence type="ECO:0000259" key="1">
    <source>
        <dbReference type="Pfam" id="PF00534"/>
    </source>
</evidence>
<keyword evidence="4" id="KW-1185">Reference proteome</keyword>
<proteinExistence type="predicted"/>
<dbReference type="SUPFAM" id="SSF53756">
    <property type="entry name" value="UDP-Glycosyltransferase/glycogen phosphorylase"/>
    <property type="match status" value="1"/>
</dbReference>
<dbReference type="RefSeq" id="WP_190302170.1">
    <property type="nucleotide sequence ID" value="NZ_JACOIJ010000015.1"/>
</dbReference>
<dbReference type="Proteomes" id="UP000651271">
    <property type="component" value="Unassembled WGS sequence"/>
</dbReference>
<dbReference type="InterPro" id="IPR028098">
    <property type="entry name" value="Glyco_trans_4-like_N"/>
</dbReference>
<dbReference type="Gene3D" id="3.40.50.2000">
    <property type="entry name" value="Glycogen Phosphorylase B"/>
    <property type="match status" value="2"/>
</dbReference>
<accession>A0ABR7YEL5</accession>
<dbReference type="InterPro" id="IPR001296">
    <property type="entry name" value="Glyco_trans_1"/>
</dbReference>
<comment type="caution">
    <text evidence="3">The sequence shown here is derived from an EMBL/GenBank/DDBJ whole genome shotgun (WGS) entry which is preliminary data.</text>
</comment>
<evidence type="ECO:0000313" key="4">
    <source>
        <dbReference type="Proteomes" id="UP000651271"/>
    </source>
</evidence>
<feature type="domain" description="Glycosyltransferase subfamily 4-like N-terminal" evidence="2">
    <location>
        <begin position="19"/>
        <end position="192"/>
    </location>
</feature>
<feature type="domain" description="Glycosyl transferase family 1" evidence="1">
    <location>
        <begin position="204"/>
        <end position="372"/>
    </location>
</feature>
<dbReference type="Pfam" id="PF00534">
    <property type="entry name" value="Glycos_transf_1"/>
    <property type="match status" value="1"/>
</dbReference>
<dbReference type="Pfam" id="PF13579">
    <property type="entry name" value="Glyco_trans_4_4"/>
    <property type="match status" value="1"/>
</dbReference>
<dbReference type="PANTHER" id="PTHR12526:SF638">
    <property type="entry name" value="SPORE COAT PROTEIN SA"/>
    <property type="match status" value="1"/>
</dbReference>
<dbReference type="PANTHER" id="PTHR12526">
    <property type="entry name" value="GLYCOSYLTRANSFERASE"/>
    <property type="match status" value="1"/>
</dbReference>
<sequence>MQILIFYQYFGTPKGKWSTRMYELTKRWVDKGHKVTVVTSPYEKSDIRASKFIERQNVEGIDLVVINSADSNRDNVLKRAFKALIFSFMSCYFALTLKCDVVLASSGPITVGLPALLTKWFRKKAMIFEVRDLWPDGAIELGKLNNSLVQKIAVWFEKLCYRNSSLVIPCSRGMEQGVLKKCPNTNTLVITNASDVELFSNISEDDKKIPEKYAGKKLFLYAGSLGLMDEVEQVIEGMRLITDPNILWLVIGEGAERKHLENLVRNYNLTNVEFLGIMPKTEVIKWFSRVEASFVTFKDLPVLHTSSPNKMFDSFAAGVPIIQSTKGWIKELVSSTNCGINVEPYEPQQFSEAILKIAYDRSYRDELAVNAKLLALKNFNRDVLAIAYLNKLLEIDNNQKK</sequence>